<feature type="region of interest" description="Disordered" evidence="1">
    <location>
        <begin position="633"/>
        <end position="668"/>
    </location>
</feature>
<dbReference type="InterPro" id="IPR008395">
    <property type="entry name" value="Agenet-like_dom"/>
</dbReference>
<feature type="region of interest" description="Disordered" evidence="1">
    <location>
        <begin position="577"/>
        <end position="621"/>
    </location>
</feature>
<dbReference type="Pfam" id="PF01426">
    <property type="entry name" value="BAH"/>
    <property type="match status" value="1"/>
</dbReference>
<dbReference type="SMART" id="SM00439">
    <property type="entry name" value="BAH"/>
    <property type="match status" value="1"/>
</dbReference>
<gene>
    <name evidence="3" type="ORF">Sangu_0912400</name>
</gene>
<evidence type="ECO:0000313" key="3">
    <source>
        <dbReference type="EMBL" id="KAL0353311.1"/>
    </source>
</evidence>
<accession>A0AAW2PCL4</accession>
<dbReference type="SMART" id="SM00743">
    <property type="entry name" value="Agenet"/>
    <property type="match status" value="2"/>
</dbReference>
<dbReference type="PANTHER" id="PTHR31917:SF3">
    <property type="entry name" value="BROMO ADJACENT-LIKE DOMAIN PROTEIN"/>
    <property type="match status" value="1"/>
</dbReference>
<reference evidence="3" key="2">
    <citation type="journal article" date="2024" name="Plant">
        <title>Genomic evolution and insights into agronomic trait innovations of Sesamum species.</title>
        <authorList>
            <person name="Miao H."/>
            <person name="Wang L."/>
            <person name="Qu L."/>
            <person name="Liu H."/>
            <person name="Sun Y."/>
            <person name="Le M."/>
            <person name="Wang Q."/>
            <person name="Wei S."/>
            <person name="Zheng Y."/>
            <person name="Lin W."/>
            <person name="Duan Y."/>
            <person name="Cao H."/>
            <person name="Xiong S."/>
            <person name="Wang X."/>
            <person name="Wei L."/>
            <person name="Li C."/>
            <person name="Ma Q."/>
            <person name="Ju M."/>
            <person name="Zhao R."/>
            <person name="Li G."/>
            <person name="Mu C."/>
            <person name="Tian Q."/>
            <person name="Mei H."/>
            <person name="Zhang T."/>
            <person name="Gao T."/>
            <person name="Zhang H."/>
        </authorList>
    </citation>
    <scope>NUCLEOTIDE SEQUENCE</scope>
    <source>
        <strain evidence="3">G01</strain>
    </source>
</reference>
<dbReference type="InterPro" id="IPR043151">
    <property type="entry name" value="BAH_sf"/>
</dbReference>
<dbReference type="GO" id="GO:0003682">
    <property type="term" value="F:chromatin binding"/>
    <property type="evidence" value="ECO:0007669"/>
    <property type="project" value="InterPro"/>
</dbReference>
<sequence length="668" mass="74531">MHVLSPELTLMFCLIRMSHNQVLRAWEERVISQEKGSRIVHYLLRDSTGNSLLAVVGAERSVNHMIYSVTEDFLRVFGSRNAVHAGTRWKARKDVVECLMSVTSGGGSIFPISNQQIIERTPHLKHLMSSMTRFSKSGSPMDEEIQGSRQTAVQSSDILWSGEALICSKQLKHYVAFFRNHTSIPVYSFVWILDEEGKGHVGYVEDLYEDQQGEKMARVRLFLQREDIEGQIPNLYPQCREVFITSTEQEIHAKCIDGLAAVLTPSDFKKCGDILPQNLSFKSFLCHREFKNNSINAFSLSKLRGYSMQPILYSLKYHIPSSNNLQHSSEQAEGSGRPDSAAPSSKRSKNLRLGEPVPWGLAGLKTSVQDNQVAPGEPSGQRLKIKLPGKGVAENQLVVAEPQRQVFPRVGENIELLSQDSGMKGCWFRCKILSSSQKRLKVQYYDITDVDGPEKLEEWVPATRVAAPDKLGMRSAGRLTVRPWPHWDSSNARLEVGAAVDAWWCDGWWEGVVIGCDTSTRSNLQVYFPGENKFLTIKRKDIRVSKDWIANIWVDVRAKPDILSFLTSSLNPMPRVQLPSLPQANRSGLGNNNTPSSSNVGGSEAGEQQLPSSSTAANKKGVEELHLKELLKIKENEDWTRKSSSDAGPSGKPAARVNSGSQPTTEKQ</sequence>
<dbReference type="PANTHER" id="PTHR31917">
    <property type="entry name" value="AGENET DOMAIN-CONTAINING PROTEIN-RELATED"/>
    <property type="match status" value="1"/>
</dbReference>
<evidence type="ECO:0000259" key="2">
    <source>
        <dbReference type="PROSITE" id="PS51038"/>
    </source>
</evidence>
<dbReference type="Gene3D" id="2.30.30.490">
    <property type="match status" value="1"/>
</dbReference>
<dbReference type="AlphaFoldDB" id="A0AAW2PCL4"/>
<name>A0AAW2PCL4_9LAMI</name>
<dbReference type="CDD" id="cd20405">
    <property type="entry name" value="Tudor_Agenet_AtDUF_rpt1_3"/>
    <property type="match status" value="1"/>
</dbReference>
<dbReference type="InterPro" id="IPR014002">
    <property type="entry name" value="Agenet_dom_plant"/>
</dbReference>
<proteinExistence type="predicted"/>
<dbReference type="PROSITE" id="PS51038">
    <property type="entry name" value="BAH"/>
    <property type="match status" value="1"/>
</dbReference>
<feature type="compositionally biased region" description="Polar residues" evidence="1">
    <location>
        <begin position="580"/>
        <end position="601"/>
    </location>
</feature>
<feature type="compositionally biased region" description="Basic and acidic residues" evidence="1">
    <location>
        <begin position="633"/>
        <end position="644"/>
    </location>
</feature>
<dbReference type="InterPro" id="IPR001025">
    <property type="entry name" value="BAH_dom"/>
</dbReference>
<reference evidence="3" key="1">
    <citation type="submission" date="2020-06" db="EMBL/GenBank/DDBJ databases">
        <authorList>
            <person name="Li T."/>
            <person name="Hu X."/>
            <person name="Zhang T."/>
            <person name="Song X."/>
            <person name="Zhang H."/>
            <person name="Dai N."/>
            <person name="Sheng W."/>
            <person name="Hou X."/>
            <person name="Wei L."/>
        </authorList>
    </citation>
    <scope>NUCLEOTIDE SEQUENCE</scope>
    <source>
        <strain evidence="3">G01</strain>
        <tissue evidence="3">Leaf</tissue>
    </source>
</reference>
<comment type="caution">
    <text evidence="3">The sequence shown here is derived from an EMBL/GenBank/DDBJ whole genome shotgun (WGS) entry which is preliminary data.</text>
</comment>
<dbReference type="EMBL" id="JACGWK010000005">
    <property type="protein sequence ID" value="KAL0353311.1"/>
    <property type="molecule type" value="Genomic_DNA"/>
</dbReference>
<feature type="compositionally biased region" description="Polar residues" evidence="1">
    <location>
        <begin position="658"/>
        <end position="668"/>
    </location>
</feature>
<protein>
    <recommendedName>
        <fullName evidence="2">BAH domain-containing protein</fullName>
    </recommendedName>
</protein>
<feature type="region of interest" description="Disordered" evidence="1">
    <location>
        <begin position="324"/>
        <end position="356"/>
    </location>
</feature>
<evidence type="ECO:0000256" key="1">
    <source>
        <dbReference type="SAM" id="MobiDB-lite"/>
    </source>
</evidence>
<organism evidence="3">
    <name type="scientific">Sesamum angustifolium</name>
    <dbReference type="NCBI Taxonomy" id="2727405"/>
    <lineage>
        <taxon>Eukaryota</taxon>
        <taxon>Viridiplantae</taxon>
        <taxon>Streptophyta</taxon>
        <taxon>Embryophyta</taxon>
        <taxon>Tracheophyta</taxon>
        <taxon>Spermatophyta</taxon>
        <taxon>Magnoliopsida</taxon>
        <taxon>eudicotyledons</taxon>
        <taxon>Gunneridae</taxon>
        <taxon>Pentapetalae</taxon>
        <taxon>asterids</taxon>
        <taxon>lamiids</taxon>
        <taxon>Lamiales</taxon>
        <taxon>Pedaliaceae</taxon>
        <taxon>Sesamum</taxon>
    </lineage>
</organism>
<feature type="domain" description="BAH" evidence="2">
    <location>
        <begin position="182"/>
        <end position="301"/>
    </location>
</feature>
<dbReference type="Pfam" id="PF05641">
    <property type="entry name" value="Agenet"/>
    <property type="match status" value="1"/>
</dbReference>